<keyword evidence="5 11" id="KW-0902">Two-component regulatory system</keyword>
<keyword evidence="6 11" id="KW-0805">Transcription regulation</keyword>
<feature type="domain" description="Response regulatory" evidence="14">
    <location>
        <begin position="23"/>
        <end position="138"/>
    </location>
</feature>
<dbReference type="PROSITE" id="PS51294">
    <property type="entry name" value="HTH_MYB"/>
    <property type="match status" value="1"/>
</dbReference>
<evidence type="ECO:0000256" key="7">
    <source>
        <dbReference type="ARBA" id="ARBA00023125"/>
    </source>
</evidence>
<dbReference type="EMBL" id="JBBPBM010000009">
    <property type="protein sequence ID" value="KAK8568539.1"/>
    <property type="molecule type" value="Genomic_DNA"/>
</dbReference>
<dbReference type="PANTHER" id="PTHR43874:SF205">
    <property type="entry name" value="TWO-COMPONENT RESPONSE REGULATOR ORR23"/>
    <property type="match status" value="1"/>
</dbReference>
<evidence type="ECO:0000256" key="11">
    <source>
        <dbReference type="PIRNR" id="PIRNR036392"/>
    </source>
</evidence>
<keyword evidence="8 11" id="KW-0010">Activator</keyword>
<dbReference type="InterPro" id="IPR006447">
    <property type="entry name" value="Myb_dom_plants"/>
</dbReference>
<accession>A0ABR2F0Q3</accession>
<dbReference type="SMART" id="SM00448">
    <property type="entry name" value="REC"/>
    <property type="match status" value="1"/>
</dbReference>
<protein>
    <recommendedName>
        <fullName evidence="11">Two-component response regulator</fullName>
    </recommendedName>
</protein>
<gene>
    <name evidence="16" type="ORF">V6N12_007087</name>
</gene>
<evidence type="ECO:0000259" key="14">
    <source>
        <dbReference type="PROSITE" id="PS50110"/>
    </source>
</evidence>
<evidence type="ECO:0000256" key="1">
    <source>
        <dbReference type="ARBA" id="ARBA00004123"/>
    </source>
</evidence>
<feature type="compositionally biased region" description="Polar residues" evidence="13">
    <location>
        <begin position="164"/>
        <end position="174"/>
    </location>
</feature>
<keyword evidence="4" id="KW-0932">Cytokinin signaling pathway</keyword>
<evidence type="ECO:0000256" key="3">
    <source>
        <dbReference type="ARBA" id="ARBA00022553"/>
    </source>
</evidence>
<dbReference type="SUPFAM" id="SSF52172">
    <property type="entry name" value="CheY-like"/>
    <property type="match status" value="1"/>
</dbReference>
<evidence type="ECO:0000313" key="16">
    <source>
        <dbReference type="EMBL" id="KAK8568539.1"/>
    </source>
</evidence>
<comment type="caution">
    <text evidence="16">The sequence shown here is derived from an EMBL/GenBank/DDBJ whole genome shotgun (WGS) entry which is preliminary data.</text>
</comment>
<dbReference type="NCBIfam" id="TIGR01557">
    <property type="entry name" value="myb_SHAQKYF"/>
    <property type="match status" value="1"/>
</dbReference>
<keyword evidence="3 12" id="KW-0597">Phosphoprotein</keyword>
<comment type="subcellular location">
    <subcellularLocation>
        <location evidence="1 11">Nucleus</location>
    </subcellularLocation>
</comment>
<organism evidence="16 17">
    <name type="scientific">Hibiscus sabdariffa</name>
    <name type="common">roselle</name>
    <dbReference type="NCBI Taxonomy" id="183260"/>
    <lineage>
        <taxon>Eukaryota</taxon>
        <taxon>Viridiplantae</taxon>
        <taxon>Streptophyta</taxon>
        <taxon>Embryophyta</taxon>
        <taxon>Tracheophyta</taxon>
        <taxon>Spermatophyta</taxon>
        <taxon>Magnoliopsida</taxon>
        <taxon>eudicotyledons</taxon>
        <taxon>Gunneridae</taxon>
        <taxon>Pentapetalae</taxon>
        <taxon>rosids</taxon>
        <taxon>malvids</taxon>
        <taxon>Malvales</taxon>
        <taxon>Malvaceae</taxon>
        <taxon>Malvoideae</taxon>
        <taxon>Hibiscus</taxon>
    </lineage>
</organism>
<feature type="region of interest" description="Disordered" evidence="13">
    <location>
        <begin position="141"/>
        <end position="205"/>
    </location>
</feature>
<keyword evidence="9 11" id="KW-0804">Transcription</keyword>
<dbReference type="SUPFAM" id="SSF46689">
    <property type="entry name" value="Homeodomain-like"/>
    <property type="match status" value="1"/>
</dbReference>
<feature type="modified residue" description="4-aspartylphosphate" evidence="12">
    <location>
        <position position="74"/>
    </location>
</feature>
<dbReference type="Proteomes" id="UP001472677">
    <property type="component" value="Unassembled WGS sequence"/>
</dbReference>
<dbReference type="InterPro" id="IPR017930">
    <property type="entry name" value="Myb_dom"/>
</dbReference>
<evidence type="ECO:0000256" key="4">
    <source>
        <dbReference type="ARBA" id="ARBA00022864"/>
    </source>
</evidence>
<keyword evidence="17" id="KW-1185">Reference proteome</keyword>
<evidence type="ECO:0000256" key="12">
    <source>
        <dbReference type="PROSITE-ProRule" id="PRU00169"/>
    </source>
</evidence>
<keyword evidence="7 11" id="KW-0238">DNA-binding</keyword>
<evidence type="ECO:0000256" key="13">
    <source>
        <dbReference type="SAM" id="MobiDB-lite"/>
    </source>
</evidence>
<dbReference type="Gene3D" id="3.40.50.2300">
    <property type="match status" value="1"/>
</dbReference>
<evidence type="ECO:0000313" key="17">
    <source>
        <dbReference type="Proteomes" id="UP001472677"/>
    </source>
</evidence>
<dbReference type="InterPro" id="IPR017053">
    <property type="entry name" value="Response_reg_B-typ_pln"/>
</dbReference>
<evidence type="ECO:0000256" key="5">
    <source>
        <dbReference type="ARBA" id="ARBA00023012"/>
    </source>
</evidence>
<dbReference type="CDD" id="cd17584">
    <property type="entry name" value="REC_typeB_ARR-like"/>
    <property type="match status" value="1"/>
</dbReference>
<name>A0ABR2F0Q3_9ROSI</name>
<comment type="function">
    <text evidence="11">Transcriptional activator that binds specific DNA sequence.</text>
</comment>
<feature type="compositionally biased region" description="Basic and acidic residues" evidence="13">
    <location>
        <begin position="144"/>
        <end position="158"/>
    </location>
</feature>
<comment type="similarity">
    <text evidence="2">Belongs to the ARR family. Type-B subfamily.</text>
</comment>
<feature type="domain" description="HTH myb-type" evidence="15">
    <location>
        <begin position="203"/>
        <end position="262"/>
    </location>
</feature>
<evidence type="ECO:0000256" key="9">
    <source>
        <dbReference type="ARBA" id="ARBA00023163"/>
    </source>
</evidence>
<keyword evidence="10 11" id="KW-0539">Nucleus</keyword>
<evidence type="ECO:0000256" key="2">
    <source>
        <dbReference type="ARBA" id="ARBA00006015"/>
    </source>
</evidence>
<dbReference type="Gene3D" id="1.10.10.60">
    <property type="entry name" value="Homeodomain-like"/>
    <property type="match status" value="1"/>
</dbReference>
<reference evidence="16 17" key="1">
    <citation type="journal article" date="2024" name="G3 (Bethesda)">
        <title>Genome assembly of Hibiscus sabdariffa L. provides insights into metabolisms of medicinal natural products.</title>
        <authorList>
            <person name="Kim T."/>
        </authorList>
    </citation>
    <scope>NUCLEOTIDE SEQUENCE [LARGE SCALE GENOMIC DNA]</scope>
    <source>
        <strain evidence="16">TK-2024</strain>
        <tissue evidence="16">Old leaves</tissue>
    </source>
</reference>
<feature type="compositionally biased region" description="Acidic residues" evidence="13">
    <location>
        <begin position="184"/>
        <end position="200"/>
    </location>
</feature>
<dbReference type="InterPro" id="IPR001789">
    <property type="entry name" value="Sig_transdc_resp-reg_receiver"/>
</dbReference>
<dbReference type="PANTHER" id="PTHR43874">
    <property type="entry name" value="TWO-COMPONENT RESPONSE REGULATOR"/>
    <property type="match status" value="1"/>
</dbReference>
<dbReference type="Pfam" id="PF00072">
    <property type="entry name" value="Response_reg"/>
    <property type="match status" value="1"/>
</dbReference>
<dbReference type="InterPro" id="IPR001005">
    <property type="entry name" value="SANT/Myb"/>
</dbReference>
<proteinExistence type="inferred from homology"/>
<dbReference type="PROSITE" id="PS50110">
    <property type="entry name" value="RESPONSE_REGULATORY"/>
    <property type="match status" value="1"/>
</dbReference>
<dbReference type="InterPro" id="IPR011006">
    <property type="entry name" value="CheY-like_superfamily"/>
</dbReference>
<evidence type="ECO:0000256" key="6">
    <source>
        <dbReference type="ARBA" id="ARBA00023015"/>
    </source>
</evidence>
<evidence type="ECO:0000256" key="8">
    <source>
        <dbReference type="ARBA" id="ARBA00023159"/>
    </source>
</evidence>
<dbReference type="InterPro" id="IPR045279">
    <property type="entry name" value="ARR-like"/>
</dbReference>
<dbReference type="Pfam" id="PF00249">
    <property type="entry name" value="Myb_DNA-binding"/>
    <property type="match status" value="1"/>
</dbReference>
<sequence>MEENMGGSNGEDGGKDRFPVGMRVLAVDDDPICLKVLENLLRKCQYEVTTANQAIKALKMLRENRNRYDLVISDVNMPDMDGFKLLELVGLEMDLPVIMLSAHSDTKLVMKGITHGACDYLLKPIRIEELKNIWQHVVRRKKPDSKDQIRAPNKDKARGGTGEAGQTSVYSSDQKANKKRKDQSEDEEEEGEDNGPENEDPSNQKKPRVVWSVDLHRKFVAAVNHLGLDKAVPKKIFDLMNVEGLTRENVASHLQKYRLYLRRLSSVSTQQANMVAALGCKDPSYLRMGSLDGFGDFRTLTGPGKLSSASLSSYQPGRMFGRLNSSAALSPHGISSGVIQPGHSQTLNSSINGLGKIQPAVLPANQNQNGSFFPWIPTSINQLSQTKPTNHFGEYNCVNDPDVFGVAASFPDATVTVGSSSNSPSTASGNPLLLQASTQQLQHNGAFGNQPSLGVASLNQEFIDTSVRGSSNCLGHGRCSENWQGTVQLSNFPSNEAFGNEQLPINNLQESIYWTNSHPSIGPIDLSSSTASSARLEDSRADMLCQAGLNNVVISNIDHTANNQWGDCGHDYDGNLNNSFSWVDSVSAPGSVMDQSNAISSKTIDASLFSQLNGDSPFVVQHLEGEKSSFGTELRSTDNFLFEQSKPQNGSSRNNFESLEDIMCSMIKLEQNDETVLMDGGFGCGTAYPLGSCI</sequence>
<dbReference type="PIRSF" id="PIRSF036392">
    <property type="entry name" value="RR_ARR_type-B"/>
    <property type="match status" value="1"/>
</dbReference>
<evidence type="ECO:0000259" key="15">
    <source>
        <dbReference type="PROSITE" id="PS51294"/>
    </source>
</evidence>
<dbReference type="InterPro" id="IPR009057">
    <property type="entry name" value="Homeodomain-like_sf"/>
</dbReference>
<evidence type="ECO:0000256" key="10">
    <source>
        <dbReference type="ARBA" id="ARBA00023242"/>
    </source>
</evidence>